<dbReference type="HOGENOM" id="CLU_000288_7_37_1"/>
<dbReference type="InterPro" id="IPR011009">
    <property type="entry name" value="Kinase-like_dom_sf"/>
</dbReference>
<sequence>MSSGEERRRSREEAVEAAYHSLSVYQVDSSRIVFINDGRRRAGGYGIVRRAQLHHSAYLPTWLASRQYGPPQLVAVKQMRMSVADDPLSLKAAFTKELLVWSSLATHPGIAKFLGFYADFERLEAWLISPWEPHGSVSEFIHRHELEVPEKLSLVYDTIDALVFLHQFNPPICHGDIKSANVLVNAECRAVLCDFGLARLYEDSGFGRLETSTGFRGSIRWCSPELLDGQPRTASSDIYAWAWLVWEVHNDWSTPIRRRDCRLLIIRKIFESPRPQVDGESRLSDCLQVWELMTRCWAGDPSQRPTSGMCRTTVTFLPRCPPTRRDGPNQTRSPALLENLGDLESWKGNYEEGVVYLEQALQLYEQEGNDRGIASVLRKQASISYRHSYHIQAFDAASASLEKFKSLNDPLGIAEALYLMGSALTVQWDTRASPFLRDSLTIFRTHGIDVGVIQCLERLGEIQRRDGERQQALATLEEAVEIASRCGDKLGEAKCLIILGVTQWDLGDLMEATSTLSVACEMARSFGWEHGVCTALWDLGSLKAAQNNHEEAIYLLQESIAVARRSRFPWRMAQGLEVLGDCLQDQNRLDEAAIALEESFSVYQSILLAGEAGDIAVCLGDLKRQQGSLRISLFWYDAAAAEARKLGSRSSVRACLERKGVALEEAGQYDEATLNFEACLVLSREIGDSSSVARFRRKISFIPMTIIKWENRKYSRLRSGGSQQASHLLCDVNRLQRRIPQLITPGLKLQVRLLGGGITS</sequence>
<dbReference type="Pfam" id="PF13424">
    <property type="entry name" value="TPR_12"/>
    <property type="match status" value="2"/>
</dbReference>
<dbReference type="PROSITE" id="PS00108">
    <property type="entry name" value="PROTEIN_KINASE_ST"/>
    <property type="match status" value="1"/>
</dbReference>
<evidence type="ECO:0000256" key="2">
    <source>
        <dbReference type="ARBA" id="ARBA00022840"/>
    </source>
</evidence>
<reference evidence="5" key="2">
    <citation type="submission" date="2015-01" db="EMBL/GenBank/DDBJ databases">
        <title>Evolutionary Origins and Diversification of the Mycorrhizal Mutualists.</title>
        <authorList>
            <consortium name="DOE Joint Genome Institute"/>
            <consortium name="Mycorrhizal Genomics Consortium"/>
            <person name="Kohler A."/>
            <person name="Kuo A."/>
            <person name="Nagy L.G."/>
            <person name="Floudas D."/>
            <person name="Copeland A."/>
            <person name="Barry K.W."/>
            <person name="Cichocki N."/>
            <person name="Veneault-Fourrey C."/>
            <person name="LaButti K."/>
            <person name="Lindquist E.A."/>
            <person name="Lipzen A."/>
            <person name="Lundell T."/>
            <person name="Morin E."/>
            <person name="Murat C."/>
            <person name="Riley R."/>
            <person name="Ohm R."/>
            <person name="Sun H."/>
            <person name="Tunlid A."/>
            <person name="Henrissat B."/>
            <person name="Grigoriev I.V."/>
            <person name="Hibbett D.S."/>
            <person name="Martin F."/>
        </authorList>
    </citation>
    <scope>NUCLEOTIDE SEQUENCE [LARGE SCALE GENOMIC DNA]</scope>
    <source>
        <strain evidence="5">MUT 4182</strain>
    </source>
</reference>
<reference evidence="4 5" key="1">
    <citation type="submission" date="2014-04" db="EMBL/GenBank/DDBJ databases">
        <authorList>
            <consortium name="DOE Joint Genome Institute"/>
            <person name="Kuo A."/>
            <person name="Girlanda M."/>
            <person name="Perotto S."/>
            <person name="Kohler A."/>
            <person name="Nagy L.G."/>
            <person name="Floudas D."/>
            <person name="Copeland A."/>
            <person name="Barry K.W."/>
            <person name="Cichocki N."/>
            <person name="Veneault-Fourrey C."/>
            <person name="LaButti K."/>
            <person name="Lindquist E.A."/>
            <person name="Lipzen A."/>
            <person name="Lundell T."/>
            <person name="Morin E."/>
            <person name="Murat C."/>
            <person name="Sun H."/>
            <person name="Tunlid A."/>
            <person name="Henrissat B."/>
            <person name="Grigoriev I.V."/>
            <person name="Hibbett D.S."/>
            <person name="Martin F."/>
            <person name="Nordberg H.P."/>
            <person name="Cantor M.N."/>
            <person name="Hua S.X."/>
        </authorList>
    </citation>
    <scope>NUCLEOTIDE SEQUENCE [LARGE SCALE GENOMIC DNA]</scope>
    <source>
        <strain evidence="4 5">MUT 4182</strain>
    </source>
</reference>
<organism evidence="4 5">
    <name type="scientific">Tulasnella calospora MUT 4182</name>
    <dbReference type="NCBI Taxonomy" id="1051891"/>
    <lineage>
        <taxon>Eukaryota</taxon>
        <taxon>Fungi</taxon>
        <taxon>Dikarya</taxon>
        <taxon>Basidiomycota</taxon>
        <taxon>Agaricomycotina</taxon>
        <taxon>Agaricomycetes</taxon>
        <taxon>Cantharellales</taxon>
        <taxon>Tulasnellaceae</taxon>
        <taxon>Tulasnella</taxon>
    </lineage>
</organism>
<dbReference type="OrthoDB" id="3227842at2759"/>
<evidence type="ECO:0000313" key="4">
    <source>
        <dbReference type="EMBL" id="KIO21534.1"/>
    </source>
</evidence>
<keyword evidence="5" id="KW-1185">Reference proteome</keyword>
<dbReference type="SUPFAM" id="SSF56112">
    <property type="entry name" value="Protein kinase-like (PK-like)"/>
    <property type="match status" value="1"/>
</dbReference>
<gene>
    <name evidence="4" type="ORF">M407DRAFT_28866</name>
</gene>
<proteinExistence type="predicted"/>
<dbReference type="GO" id="GO:0005524">
    <property type="term" value="F:ATP binding"/>
    <property type="evidence" value="ECO:0007669"/>
    <property type="project" value="UniProtKB-KW"/>
</dbReference>
<dbReference type="PROSITE" id="PS50011">
    <property type="entry name" value="PROTEIN_KINASE_DOM"/>
    <property type="match status" value="1"/>
</dbReference>
<feature type="domain" description="Protein kinase" evidence="3">
    <location>
        <begin position="34"/>
        <end position="317"/>
    </location>
</feature>
<dbReference type="GO" id="GO:0004674">
    <property type="term" value="F:protein serine/threonine kinase activity"/>
    <property type="evidence" value="ECO:0007669"/>
    <property type="project" value="TreeGrafter"/>
</dbReference>
<dbReference type="PANTHER" id="PTHR44329:SF298">
    <property type="entry name" value="MIXED LINEAGE KINASE DOMAIN-LIKE PROTEIN"/>
    <property type="match status" value="1"/>
</dbReference>
<dbReference type="SMART" id="SM00028">
    <property type="entry name" value="TPR"/>
    <property type="match status" value="6"/>
</dbReference>
<dbReference type="PANTHER" id="PTHR44329">
    <property type="entry name" value="SERINE/THREONINE-PROTEIN KINASE TNNI3K-RELATED"/>
    <property type="match status" value="1"/>
</dbReference>
<evidence type="ECO:0000313" key="5">
    <source>
        <dbReference type="Proteomes" id="UP000054248"/>
    </source>
</evidence>
<dbReference type="InterPro" id="IPR051681">
    <property type="entry name" value="Ser/Thr_Kinases-Pseudokinases"/>
</dbReference>
<dbReference type="Pfam" id="PF07714">
    <property type="entry name" value="PK_Tyr_Ser-Thr"/>
    <property type="match status" value="1"/>
</dbReference>
<dbReference type="InterPro" id="IPR000719">
    <property type="entry name" value="Prot_kinase_dom"/>
</dbReference>
<evidence type="ECO:0000256" key="1">
    <source>
        <dbReference type="ARBA" id="ARBA00022741"/>
    </source>
</evidence>
<dbReference type="AlphaFoldDB" id="A0A0C3QB67"/>
<dbReference type="STRING" id="1051891.A0A0C3QB67"/>
<dbReference type="Pfam" id="PF13374">
    <property type="entry name" value="TPR_10"/>
    <property type="match status" value="1"/>
</dbReference>
<dbReference type="SUPFAM" id="SSF48452">
    <property type="entry name" value="TPR-like"/>
    <property type="match status" value="2"/>
</dbReference>
<protein>
    <recommendedName>
        <fullName evidence="3">Protein kinase domain-containing protein</fullName>
    </recommendedName>
</protein>
<dbReference type="InterPro" id="IPR008271">
    <property type="entry name" value="Ser/Thr_kinase_AS"/>
</dbReference>
<dbReference type="Gene3D" id="1.10.510.10">
    <property type="entry name" value="Transferase(Phosphotransferase) domain 1"/>
    <property type="match status" value="1"/>
</dbReference>
<evidence type="ECO:0000259" key="3">
    <source>
        <dbReference type="PROSITE" id="PS50011"/>
    </source>
</evidence>
<dbReference type="Proteomes" id="UP000054248">
    <property type="component" value="Unassembled WGS sequence"/>
</dbReference>
<dbReference type="SMART" id="SM00220">
    <property type="entry name" value="S_TKc"/>
    <property type="match status" value="1"/>
</dbReference>
<keyword evidence="2" id="KW-0067">ATP-binding</keyword>
<name>A0A0C3QB67_9AGAM</name>
<dbReference type="InterPro" id="IPR011990">
    <property type="entry name" value="TPR-like_helical_dom_sf"/>
</dbReference>
<dbReference type="InterPro" id="IPR001245">
    <property type="entry name" value="Ser-Thr/Tyr_kinase_cat_dom"/>
</dbReference>
<dbReference type="InterPro" id="IPR019734">
    <property type="entry name" value="TPR_rpt"/>
</dbReference>
<keyword evidence="1" id="KW-0547">Nucleotide-binding</keyword>
<accession>A0A0C3QB67</accession>
<dbReference type="EMBL" id="KN823135">
    <property type="protein sequence ID" value="KIO21534.1"/>
    <property type="molecule type" value="Genomic_DNA"/>
</dbReference>
<dbReference type="Gene3D" id="1.25.40.10">
    <property type="entry name" value="Tetratricopeptide repeat domain"/>
    <property type="match status" value="2"/>
</dbReference>